<feature type="domain" description="Major facilitator superfamily (MFS) profile" evidence="6">
    <location>
        <begin position="19"/>
        <end position="488"/>
    </location>
</feature>
<dbReference type="InterPro" id="IPR036259">
    <property type="entry name" value="MFS_trans_sf"/>
</dbReference>
<feature type="transmembrane region" description="Helical" evidence="5">
    <location>
        <begin position="12"/>
        <end position="41"/>
    </location>
</feature>
<feature type="transmembrane region" description="Helical" evidence="5">
    <location>
        <begin position="343"/>
        <end position="365"/>
    </location>
</feature>
<feature type="transmembrane region" description="Helical" evidence="5">
    <location>
        <begin position="200"/>
        <end position="222"/>
    </location>
</feature>
<reference evidence="7" key="1">
    <citation type="journal article" date="2020" name="mSystems">
        <title>Genome- and Community-Level Interaction Insights into Carbon Utilization and Element Cycling Functions of Hydrothermarchaeota in Hydrothermal Sediment.</title>
        <authorList>
            <person name="Zhou Z."/>
            <person name="Liu Y."/>
            <person name="Xu W."/>
            <person name="Pan J."/>
            <person name="Luo Z.H."/>
            <person name="Li M."/>
        </authorList>
    </citation>
    <scope>NUCLEOTIDE SEQUENCE [LARGE SCALE GENOMIC DNA]</scope>
    <source>
        <strain evidence="7">SpSt-508</strain>
    </source>
</reference>
<dbReference type="GO" id="GO:0005886">
    <property type="term" value="C:plasma membrane"/>
    <property type="evidence" value="ECO:0007669"/>
    <property type="project" value="TreeGrafter"/>
</dbReference>
<evidence type="ECO:0000256" key="4">
    <source>
        <dbReference type="ARBA" id="ARBA00023136"/>
    </source>
</evidence>
<comment type="caution">
    <text evidence="7">The sequence shown here is derived from an EMBL/GenBank/DDBJ whole genome shotgun (WGS) entry which is preliminary data.</text>
</comment>
<sequence>MSTPPLAKAPPLTAVQWLICTIAAIGFAFDIYELLMLPLIVRNALMELGQIAPGTPRFATWFGMLFYIPAFCGGIFGLLGGYLTDRLGRRRVLTWSILLYAFSAFAAGFSTNLWMLLFFRTTTFIGVCVEFVAAVAWLAELFDDPHQRERVLGFTQAFSSVGGLLVAVVAGIISTRTAELPAIGIPEWLHIGSVANPHAAWRYTLMSGLIPAIPLIVIRPFLPESPKWAAKKAAGTLRRPSVAELFSPELRSTTIVTTIMFACSYGVAFGAIQQMPQIVPGIDVVKAEIQERTAGKSEADAKRITGAINFEKATEYTKAQEVGGLFGRFALALVVASFASRRALLRLFLIPGLILMPLIFVAFAHGQETTFYTVDISWLPGFHDASLSLLGLGIFLAGFFTVAQFSFWGNYLPHVYPVHLRGTGESFAANIGGRMIGTPFAALTQYLALQSFVPGTSPPEKTAYVAAGVATLLFLANLLLTFVLPEPKPGSMDAE</sequence>
<name>A0A7C4LLK0_9PLAN</name>
<feature type="transmembrane region" description="Helical" evidence="5">
    <location>
        <begin position="463"/>
        <end position="484"/>
    </location>
</feature>
<keyword evidence="4 5" id="KW-0472">Membrane</keyword>
<organism evidence="7">
    <name type="scientific">Schlesneria paludicola</name>
    <dbReference type="NCBI Taxonomy" id="360056"/>
    <lineage>
        <taxon>Bacteria</taxon>
        <taxon>Pseudomonadati</taxon>
        <taxon>Planctomycetota</taxon>
        <taxon>Planctomycetia</taxon>
        <taxon>Planctomycetales</taxon>
        <taxon>Planctomycetaceae</taxon>
        <taxon>Schlesneria</taxon>
    </lineage>
</organism>
<keyword evidence="3 5" id="KW-1133">Transmembrane helix</keyword>
<feature type="transmembrane region" description="Helical" evidence="5">
    <location>
        <begin position="61"/>
        <end position="80"/>
    </location>
</feature>
<evidence type="ECO:0000256" key="5">
    <source>
        <dbReference type="SAM" id="Phobius"/>
    </source>
</evidence>
<feature type="transmembrane region" description="Helical" evidence="5">
    <location>
        <begin position="385"/>
        <end position="407"/>
    </location>
</feature>
<dbReference type="EMBL" id="DSVQ01000016">
    <property type="protein sequence ID" value="HGT40082.1"/>
    <property type="molecule type" value="Genomic_DNA"/>
</dbReference>
<gene>
    <name evidence="7" type="ORF">ENS64_12595</name>
</gene>
<dbReference type="PROSITE" id="PS50850">
    <property type="entry name" value="MFS"/>
    <property type="match status" value="1"/>
</dbReference>
<feature type="transmembrane region" description="Helical" evidence="5">
    <location>
        <begin position="151"/>
        <end position="173"/>
    </location>
</feature>
<dbReference type="PANTHER" id="PTHR23508">
    <property type="entry name" value="CARBOXYLIC ACID TRANSPORTER PROTEIN HOMOLOG"/>
    <property type="match status" value="1"/>
</dbReference>
<evidence type="ECO:0000313" key="7">
    <source>
        <dbReference type="EMBL" id="HGT40082.1"/>
    </source>
</evidence>
<comment type="subcellular location">
    <subcellularLocation>
        <location evidence="1">Membrane</location>
        <topology evidence="1">Multi-pass membrane protein</topology>
    </subcellularLocation>
</comment>
<keyword evidence="2 5" id="KW-0812">Transmembrane</keyword>
<feature type="transmembrane region" description="Helical" evidence="5">
    <location>
        <begin position="117"/>
        <end position="139"/>
    </location>
</feature>
<dbReference type="InterPro" id="IPR011701">
    <property type="entry name" value="MFS"/>
</dbReference>
<evidence type="ECO:0000256" key="2">
    <source>
        <dbReference type="ARBA" id="ARBA00022692"/>
    </source>
</evidence>
<protein>
    <submittedName>
        <fullName evidence="7">MFS transporter</fullName>
    </submittedName>
</protein>
<evidence type="ECO:0000256" key="1">
    <source>
        <dbReference type="ARBA" id="ARBA00004141"/>
    </source>
</evidence>
<accession>A0A7C4LLK0</accession>
<dbReference type="InterPro" id="IPR020846">
    <property type="entry name" value="MFS_dom"/>
</dbReference>
<feature type="transmembrane region" description="Helical" evidence="5">
    <location>
        <begin position="427"/>
        <end position="448"/>
    </location>
</feature>
<dbReference type="Pfam" id="PF07690">
    <property type="entry name" value="MFS_1"/>
    <property type="match status" value="1"/>
</dbReference>
<dbReference type="GO" id="GO:0046943">
    <property type="term" value="F:carboxylic acid transmembrane transporter activity"/>
    <property type="evidence" value="ECO:0007669"/>
    <property type="project" value="TreeGrafter"/>
</dbReference>
<dbReference type="SUPFAM" id="SSF103473">
    <property type="entry name" value="MFS general substrate transporter"/>
    <property type="match status" value="1"/>
</dbReference>
<dbReference type="Gene3D" id="1.20.1250.20">
    <property type="entry name" value="MFS general substrate transporter like domains"/>
    <property type="match status" value="2"/>
</dbReference>
<feature type="transmembrane region" description="Helical" evidence="5">
    <location>
        <begin position="92"/>
        <end position="111"/>
    </location>
</feature>
<evidence type="ECO:0000259" key="6">
    <source>
        <dbReference type="PROSITE" id="PS50850"/>
    </source>
</evidence>
<dbReference type="PANTHER" id="PTHR23508:SF10">
    <property type="entry name" value="CARBOXYLIC ACID TRANSPORTER PROTEIN HOMOLOG"/>
    <property type="match status" value="1"/>
</dbReference>
<evidence type="ECO:0000256" key="3">
    <source>
        <dbReference type="ARBA" id="ARBA00022989"/>
    </source>
</evidence>
<dbReference type="AlphaFoldDB" id="A0A7C4LLK0"/>
<proteinExistence type="predicted"/>